<keyword evidence="4" id="KW-0433">Leucine-rich repeat</keyword>
<organism evidence="20 21">
    <name type="scientific">Hemibagrus wyckioides</name>
    <dbReference type="NCBI Taxonomy" id="337641"/>
    <lineage>
        <taxon>Eukaryota</taxon>
        <taxon>Metazoa</taxon>
        <taxon>Chordata</taxon>
        <taxon>Craniata</taxon>
        <taxon>Vertebrata</taxon>
        <taxon>Euteleostomi</taxon>
        <taxon>Actinopterygii</taxon>
        <taxon>Neopterygii</taxon>
        <taxon>Teleostei</taxon>
        <taxon>Ostariophysi</taxon>
        <taxon>Siluriformes</taxon>
        <taxon>Bagridae</taxon>
        <taxon>Hemibagrus</taxon>
    </lineage>
</organism>
<evidence type="ECO:0000256" key="4">
    <source>
        <dbReference type="ARBA" id="ARBA00022614"/>
    </source>
</evidence>
<keyword evidence="7" id="KW-0677">Repeat</keyword>
<accession>A0A9D3N714</accession>
<dbReference type="InterPro" id="IPR001611">
    <property type="entry name" value="Leu-rich_rpt"/>
</dbReference>
<dbReference type="GO" id="GO:0045087">
    <property type="term" value="P:innate immune response"/>
    <property type="evidence" value="ECO:0007669"/>
    <property type="project" value="UniProtKB-UniRule"/>
</dbReference>
<name>A0A9D3N714_9TELE</name>
<dbReference type="Proteomes" id="UP000824219">
    <property type="component" value="Linkage Group LG26"/>
</dbReference>
<evidence type="ECO:0000256" key="12">
    <source>
        <dbReference type="ARBA" id="ARBA00023170"/>
    </source>
</evidence>
<dbReference type="InterPro" id="IPR032675">
    <property type="entry name" value="LRR_dom_sf"/>
</dbReference>
<keyword evidence="6 18" id="KW-0732">Signal</keyword>
<dbReference type="Pfam" id="PF01582">
    <property type="entry name" value="TIR"/>
    <property type="match status" value="1"/>
</dbReference>
<feature type="signal peptide" evidence="18">
    <location>
        <begin position="1"/>
        <end position="22"/>
    </location>
</feature>
<evidence type="ECO:0000256" key="8">
    <source>
        <dbReference type="ARBA" id="ARBA00022859"/>
    </source>
</evidence>
<evidence type="ECO:0000256" key="6">
    <source>
        <dbReference type="ARBA" id="ARBA00022729"/>
    </source>
</evidence>
<dbReference type="PROSITE" id="PS51450">
    <property type="entry name" value="LRR"/>
    <property type="match status" value="3"/>
</dbReference>
<feature type="disulfide bond" evidence="16">
    <location>
        <begin position="35"/>
        <end position="41"/>
    </location>
</feature>
<dbReference type="GO" id="GO:0005886">
    <property type="term" value="C:plasma membrane"/>
    <property type="evidence" value="ECO:0007669"/>
    <property type="project" value="TreeGrafter"/>
</dbReference>
<comment type="similarity">
    <text evidence="2 15">Belongs to the Toll-like receptor family.</text>
</comment>
<feature type="chain" id="PRO_5038911782" description="Toll-like receptor 2" evidence="18">
    <location>
        <begin position="23"/>
        <end position="795"/>
    </location>
</feature>
<dbReference type="SUPFAM" id="SSF52058">
    <property type="entry name" value="L domain-like"/>
    <property type="match status" value="2"/>
</dbReference>
<dbReference type="PROSITE" id="PS50104">
    <property type="entry name" value="TIR"/>
    <property type="match status" value="1"/>
</dbReference>
<evidence type="ECO:0000256" key="16">
    <source>
        <dbReference type="PIRSR" id="PIRSR037595-2"/>
    </source>
</evidence>
<evidence type="ECO:0000313" key="21">
    <source>
        <dbReference type="Proteomes" id="UP000824219"/>
    </source>
</evidence>
<dbReference type="InterPro" id="IPR003591">
    <property type="entry name" value="Leu-rich_rpt_typical-subtyp"/>
</dbReference>
<sequence>MFVSLRMKASLSILICFSLTWAHTRTSERPNCNGCNKDLSCDCAAKNLRHIPIVPANVLFLDVSFNEIESISQTDLTTYMELRTLKLQENKLSMIHQEAFDSQNKLEELDLSFNKLENISSLWFSKLRSLKHLNILGNRYTTLGSVALFQFLENPVLRTLQFGNPFIKDIKQNMLRNIIQLDELTFVGGNLRSYETGSFQTAYPIRAVSVSFQELFQENLALVSKILRDVSHPDTSLTIRDISFKSMKPIQTLNEVKEGCTRRISFQNCSTTDEGVTLLLKVLDGSPLSYIGIEDVRLLGRGFWPPQWTHYENLHTIFLRNIEIQGFFRFSSMLQLVFLLKHLTKISVINCTVFVIPCITTYFLQKVEYLDLSQNLLSDITMQESLCNGDSQMHNLNTLIVSHNSLKSLDLVSHLVSSLRKLTVLDVSHNDFLKMPQVCRWPASLRFLNLSATKLHHVTPCIPQSLTTLDLSQNFLTAFQLDLPHLVELWLTGNRFISLPDGGWFPSLQMLFIERNTLNMFNKSDLTAFRSLQFLEAGQNNFVCSCEFLEFFKGHVDRLITLRDGHHSYTCDSPFSLRGLTIDDAQLSVFDCHMILIVSLICSGIVVVLIAIGVICYKFHVLWYLQMTVAWLKAKGKPGVRNAGATLRYDAFVSYSQHDAEWVEEILVPELESSDPPLALCLHMRDFLPGRWIVDNIIESIESSYRTLFVLSENFVMSEWCRYELNFSHFRIIDENNDSAVLILLEPIAKETIPKRFCKLRKIMNSRTYLEWPQDEERQEEFWHNLRAALKREDC</sequence>
<reference evidence="20 21" key="1">
    <citation type="submission" date="2021-06" db="EMBL/GenBank/DDBJ databases">
        <title>Chromosome-level genome assembly of the red-tail catfish (Hemibagrus wyckioides).</title>
        <authorList>
            <person name="Shao F."/>
        </authorList>
    </citation>
    <scope>NUCLEOTIDE SEQUENCE [LARGE SCALE GENOMIC DNA]</scope>
    <source>
        <strain evidence="20">EC202008001</strain>
        <tissue evidence="20">Blood</tissue>
    </source>
</reference>
<keyword evidence="9 17" id="KW-1133">Transmembrane helix</keyword>
<dbReference type="InterPro" id="IPR017241">
    <property type="entry name" value="Toll-like_receptor"/>
</dbReference>
<protein>
    <recommendedName>
        <fullName evidence="15">Toll-like receptor 2</fullName>
    </recommendedName>
</protein>
<dbReference type="GO" id="GO:0004888">
    <property type="term" value="F:transmembrane signaling receptor activity"/>
    <property type="evidence" value="ECO:0007669"/>
    <property type="project" value="InterPro"/>
</dbReference>
<keyword evidence="5 17" id="KW-0812">Transmembrane</keyword>
<evidence type="ECO:0000256" key="5">
    <source>
        <dbReference type="ARBA" id="ARBA00022692"/>
    </source>
</evidence>
<evidence type="ECO:0000256" key="15">
    <source>
        <dbReference type="PIRNR" id="PIRNR037595"/>
    </source>
</evidence>
<evidence type="ECO:0000256" key="13">
    <source>
        <dbReference type="ARBA" id="ARBA00023180"/>
    </source>
</evidence>
<dbReference type="SUPFAM" id="SSF52200">
    <property type="entry name" value="Toll/Interleukin receptor TIR domain"/>
    <property type="match status" value="1"/>
</dbReference>
<proteinExistence type="inferred from homology"/>
<keyword evidence="8 15" id="KW-0391">Immunity</keyword>
<comment type="caution">
    <text evidence="20">The sequence shown here is derived from an EMBL/GenBank/DDBJ whole genome shotgun (WGS) entry which is preliminary data.</text>
</comment>
<dbReference type="InterPro" id="IPR000157">
    <property type="entry name" value="TIR_dom"/>
</dbReference>
<dbReference type="GO" id="GO:0002224">
    <property type="term" value="P:toll-like receptor signaling pathway"/>
    <property type="evidence" value="ECO:0007669"/>
    <property type="project" value="UniProtKB-UniRule"/>
</dbReference>
<evidence type="ECO:0000256" key="14">
    <source>
        <dbReference type="ARBA" id="ARBA00023198"/>
    </source>
</evidence>
<evidence type="ECO:0000256" key="17">
    <source>
        <dbReference type="SAM" id="Phobius"/>
    </source>
</evidence>
<keyword evidence="10 17" id="KW-0472">Membrane</keyword>
<evidence type="ECO:0000313" key="20">
    <source>
        <dbReference type="EMBL" id="KAG7315557.1"/>
    </source>
</evidence>
<evidence type="ECO:0000256" key="3">
    <source>
        <dbReference type="ARBA" id="ARBA00022588"/>
    </source>
</evidence>
<dbReference type="SMART" id="SM00365">
    <property type="entry name" value="LRR_SD22"/>
    <property type="match status" value="5"/>
</dbReference>
<evidence type="ECO:0000256" key="2">
    <source>
        <dbReference type="ARBA" id="ARBA00009634"/>
    </source>
</evidence>
<feature type="transmembrane region" description="Helical" evidence="17">
    <location>
        <begin position="594"/>
        <end position="617"/>
    </location>
</feature>
<dbReference type="Gene3D" id="3.40.50.10140">
    <property type="entry name" value="Toll/interleukin-1 receptor homology (TIR) domain"/>
    <property type="match status" value="1"/>
</dbReference>
<evidence type="ECO:0000259" key="19">
    <source>
        <dbReference type="PROSITE" id="PS50104"/>
    </source>
</evidence>
<evidence type="ECO:0000256" key="7">
    <source>
        <dbReference type="ARBA" id="ARBA00022737"/>
    </source>
</evidence>
<keyword evidence="12 15" id="KW-0675">Receptor</keyword>
<dbReference type="PANTHER" id="PTHR24365">
    <property type="entry name" value="TOLL-LIKE RECEPTOR"/>
    <property type="match status" value="1"/>
</dbReference>
<keyword evidence="3 15" id="KW-0399">Innate immunity</keyword>
<evidence type="ECO:0000256" key="9">
    <source>
        <dbReference type="ARBA" id="ARBA00022989"/>
    </source>
</evidence>
<keyword evidence="13" id="KW-0325">Glycoprotein</keyword>
<dbReference type="GO" id="GO:0042497">
    <property type="term" value="F:triacyl lipopeptide binding"/>
    <property type="evidence" value="ECO:0007669"/>
    <property type="project" value="TreeGrafter"/>
</dbReference>
<dbReference type="SMART" id="SM00364">
    <property type="entry name" value="LRR_BAC"/>
    <property type="match status" value="5"/>
</dbReference>
<dbReference type="PANTHER" id="PTHR24365:SF17">
    <property type="entry name" value="TOLL-LIKE RECEPTOR 2"/>
    <property type="match status" value="1"/>
</dbReference>
<evidence type="ECO:0000256" key="11">
    <source>
        <dbReference type="ARBA" id="ARBA00023157"/>
    </source>
</evidence>
<dbReference type="Pfam" id="PF13855">
    <property type="entry name" value="LRR_8"/>
    <property type="match status" value="1"/>
</dbReference>
<keyword evidence="14 15" id="KW-0395">Inflammatory response</keyword>
<dbReference type="Gene3D" id="3.80.10.10">
    <property type="entry name" value="Ribonuclease Inhibitor"/>
    <property type="match status" value="1"/>
</dbReference>
<evidence type="ECO:0000256" key="1">
    <source>
        <dbReference type="ARBA" id="ARBA00004479"/>
    </source>
</evidence>
<keyword evidence="11 16" id="KW-1015">Disulfide bond</keyword>
<dbReference type="OrthoDB" id="1081807at2759"/>
<dbReference type="SMART" id="SM00255">
    <property type="entry name" value="TIR"/>
    <property type="match status" value="1"/>
</dbReference>
<dbReference type="PRINTS" id="PR01537">
    <property type="entry name" value="INTRLKN1R1F"/>
</dbReference>
<dbReference type="AlphaFoldDB" id="A0A9D3N714"/>
<evidence type="ECO:0000256" key="18">
    <source>
        <dbReference type="SAM" id="SignalP"/>
    </source>
</evidence>
<gene>
    <name evidence="20" type="ORF">KOW79_020423</name>
</gene>
<feature type="domain" description="TIR" evidence="19">
    <location>
        <begin position="647"/>
        <end position="790"/>
    </location>
</feature>
<evidence type="ECO:0000256" key="10">
    <source>
        <dbReference type="ARBA" id="ARBA00023136"/>
    </source>
</evidence>
<dbReference type="PIRSF" id="PIRSF037595">
    <property type="entry name" value="Toll-like_receptor"/>
    <property type="match status" value="1"/>
</dbReference>
<dbReference type="GO" id="GO:0043235">
    <property type="term" value="C:receptor complex"/>
    <property type="evidence" value="ECO:0007669"/>
    <property type="project" value="TreeGrafter"/>
</dbReference>
<comment type="function">
    <text evidence="15">Cooperates with LY96 to mediate the innate immune response to bacterial lipoproteins and other microbial cell wall components. Cooperates with TLR1 or TLR6 to mediate the innate immune response to bacterial lipoproteins or lipopeptides. Acts via MYD88 and TRAF6, leading to NF-kappa-B activation, cytokine secretion and the inflammatory response.</text>
</comment>
<dbReference type="FunFam" id="3.40.50.10140:FF:000001">
    <property type="entry name" value="Toll-like receptor 2"/>
    <property type="match status" value="1"/>
</dbReference>
<feature type="disulfide bond" evidence="16">
    <location>
        <begin position="358"/>
        <end position="387"/>
    </location>
</feature>
<feature type="disulfide bond" evidence="16">
    <location>
        <begin position="439"/>
        <end position="461"/>
    </location>
</feature>
<comment type="subcellular location">
    <subcellularLocation>
        <location evidence="1">Membrane</location>
        <topology evidence="1">Single-pass type I membrane protein</topology>
    </subcellularLocation>
</comment>
<keyword evidence="21" id="KW-1185">Reference proteome</keyword>
<dbReference type="GO" id="GO:0006954">
    <property type="term" value="P:inflammatory response"/>
    <property type="evidence" value="ECO:0007669"/>
    <property type="project" value="UniProtKB-UniRule"/>
</dbReference>
<dbReference type="EMBL" id="JAHKSW010000026">
    <property type="protein sequence ID" value="KAG7315557.1"/>
    <property type="molecule type" value="Genomic_DNA"/>
</dbReference>
<dbReference type="SMART" id="SM00369">
    <property type="entry name" value="LRR_TYP"/>
    <property type="match status" value="6"/>
</dbReference>
<dbReference type="InterPro" id="IPR035897">
    <property type="entry name" value="Toll_tir_struct_dom_sf"/>
</dbReference>